<comment type="cofactor">
    <cofactor evidence="2">
        <name>Mg(2+)</name>
        <dbReference type="ChEBI" id="CHEBI:18420"/>
    </cofactor>
</comment>
<dbReference type="GO" id="GO:0008168">
    <property type="term" value="F:methyltransferase activity"/>
    <property type="evidence" value="ECO:0007669"/>
    <property type="project" value="UniProtKB-KW"/>
</dbReference>
<dbReference type="PANTHER" id="PTHR33254:SF4">
    <property type="entry name" value="4-HYDROXY-4-METHYL-2-OXOGLUTARATE ALDOLASE 3-RELATED"/>
    <property type="match status" value="1"/>
</dbReference>
<proteinExistence type="predicted"/>
<sequence length="242" mass="26352">MVTRVYSEAENARLLKLYEGLRVADVTDGLDMAGLPGVGLVDQSIHPAWQDPDSLRHQFHGIALTLRYVPTQRPDRPGPGEDFSEWEGAWYGNYSSEAFVSIIQPGTAIVIDDAGERDIGSIGSNNILKWYEKGAAGVVTDASSRDVDEVGKEKVPLYLRRVGRGIRPGRNELESVNRPVDIGGGLVCPGDMLVADGDGVVVVPRAAAEQVALYARKILDGDKEGRRKVYERLGLPLDQTVK</sequence>
<organism evidence="3 4">
    <name type="scientific">Candidatus Glassbacteria bacterium RIFCSPLOWO2_12_FULL_58_11</name>
    <dbReference type="NCBI Taxonomy" id="1817867"/>
    <lineage>
        <taxon>Bacteria</taxon>
        <taxon>Candidatus Glassiibacteriota</taxon>
    </lineage>
</organism>
<protein>
    <recommendedName>
        <fullName evidence="1">Regulator of ribonuclease activity homolog</fullName>
    </recommendedName>
</protein>
<keyword evidence="3" id="KW-0808">Transferase</keyword>
<dbReference type="PANTHER" id="PTHR33254">
    <property type="entry name" value="4-HYDROXY-4-METHYL-2-OXOGLUTARATE ALDOLASE 3-RELATED"/>
    <property type="match status" value="1"/>
</dbReference>
<dbReference type="GO" id="GO:0046872">
    <property type="term" value="F:metal ion binding"/>
    <property type="evidence" value="ECO:0007669"/>
    <property type="project" value="UniProtKB-KW"/>
</dbReference>
<evidence type="ECO:0000313" key="3">
    <source>
        <dbReference type="EMBL" id="OGG05208.1"/>
    </source>
</evidence>
<evidence type="ECO:0000313" key="4">
    <source>
        <dbReference type="Proteomes" id="UP000179129"/>
    </source>
</evidence>
<evidence type="ECO:0000256" key="1">
    <source>
        <dbReference type="ARBA" id="ARBA00029596"/>
    </source>
</evidence>
<dbReference type="Proteomes" id="UP000179129">
    <property type="component" value="Unassembled WGS sequence"/>
</dbReference>
<comment type="caution">
    <text evidence="3">The sequence shown here is derived from an EMBL/GenBank/DDBJ whole genome shotgun (WGS) entry which is preliminary data.</text>
</comment>
<evidence type="ECO:0000256" key="2">
    <source>
        <dbReference type="PIRSR" id="PIRSR605493-1"/>
    </source>
</evidence>
<dbReference type="SUPFAM" id="SSF89562">
    <property type="entry name" value="RraA-like"/>
    <property type="match status" value="1"/>
</dbReference>
<name>A0A1F5YYE1_9BACT</name>
<reference evidence="3 4" key="1">
    <citation type="journal article" date="2016" name="Nat. Commun.">
        <title>Thousands of microbial genomes shed light on interconnected biogeochemical processes in an aquifer system.</title>
        <authorList>
            <person name="Anantharaman K."/>
            <person name="Brown C.T."/>
            <person name="Hug L.A."/>
            <person name="Sharon I."/>
            <person name="Castelle C.J."/>
            <person name="Probst A.J."/>
            <person name="Thomas B.C."/>
            <person name="Singh A."/>
            <person name="Wilkins M.J."/>
            <person name="Karaoz U."/>
            <person name="Brodie E.L."/>
            <person name="Williams K.H."/>
            <person name="Hubbard S.S."/>
            <person name="Banfield J.F."/>
        </authorList>
    </citation>
    <scope>NUCLEOTIDE SEQUENCE [LARGE SCALE GENOMIC DNA]</scope>
</reference>
<dbReference type="InterPro" id="IPR036704">
    <property type="entry name" value="RraA/RraA-like_sf"/>
</dbReference>
<dbReference type="AlphaFoldDB" id="A0A1F5YYE1"/>
<dbReference type="STRING" id="1817867.A3F83_10005"/>
<dbReference type="GO" id="GO:0032259">
    <property type="term" value="P:methylation"/>
    <property type="evidence" value="ECO:0007669"/>
    <property type="project" value="UniProtKB-KW"/>
</dbReference>
<dbReference type="EMBL" id="MFIX01000080">
    <property type="protein sequence ID" value="OGG05208.1"/>
    <property type="molecule type" value="Genomic_DNA"/>
</dbReference>
<gene>
    <name evidence="3" type="ORF">A3F83_10005</name>
</gene>
<dbReference type="InterPro" id="IPR005493">
    <property type="entry name" value="RraA/RraA-like"/>
</dbReference>
<dbReference type="Gene3D" id="3.50.30.40">
    <property type="entry name" value="Ribonuclease E inhibitor RraA/RraA-like"/>
    <property type="match status" value="1"/>
</dbReference>
<accession>A0A1F5YYE1</accession>
<keyword evidence="2" id="KW-0460">Magnesium</keyword>
<keyword evidence="2" id="KW-0479">Metal-binding</keyword>
<feature type="binding site" evidence="2">
    <location>
        <position position="145"/>
    </location>
    <ligand>
        <name>substrate</name>
    </ligand>
</feature>
<dbReference type="Pfam" id="PF03737">
    <property type="entry name" value="RraA-like"/>
    <property type="match status" value="1"/>
</dbReference>
<feature type="binding site" evidence="2">
    <location>
        <position position="146"/>
    </location>
    <ligand>
        <name>Mg(2+)</name>
        <dbReference type="ChEBI" id="CHEBI:18420"/>
    </ligand>
</feature>
<keyword evidence="3" id="KW-0489">Methyltransferase</keyword>